<comment type="caution">
    <text evidence="1">The sequence shown here is derived from an EMBL/GenBank/DDBJ whole genome shotgun (WGS) entry which is preliminary data.</text>
</comment>
<dbReference type="AlphaFoldDB" id="A0AAN6Z462"/>
<reference evidence="1" key="1">
    <citation type="journal article" date="2023" name="Mol. Phylogenet. Evol.">
        <title>Genome-scale phylogeny and comparative genomics of the fungal order Sordariales.</title>
        <authorList>
            <person name="Hensen N."/>
            <person name="Bonometti L."/>
            <person name="Westerberg I."/>
            <person name="Brannstrom I.O."/>
            <person name="Guillou S."/>
            <person name="Cros-Aarteil S."/>
            <person name="Calhoun S."/>
            <person name="Haridas S."/>
            <person name="Kuo A."/>
            <person name="Mondo S."/>
            <person name="Pangilinan J."/>
            <person name="Riley R."/>
            <person name="LaButti K."/>
            <person name="Andreopoulos B."/>
            <person name="Lipzen A."/>
            <person name="Chen C."/>
            <person name="Yan M."/>
            <person name="Daum C."/>
            <person name="Ng V."/>
            <person name="Clum A."/>
            <person name="Steindorff A."/>
            <person name="Ohm R.A."/>
            <person name="Martin F."/>
            <person name="Silar P."/>
            <person name="Natvig D.O."/>
            <person name="Lalanne C."/>
            <person name="Gautier V."/>
            <person name="Ament-Velasquez S.L."/>
            <person name="Kruys A."/>
            <person name="Hutchinson M.I."/>
            <person name="Powell A.J."/>
            <person name="Barry K."/>
            <person name="Miller A.N."/>
            <person name="Grigoriev I.V."/>
            <person name="Debuchy R."/>
            <person name="Gladieux P."/>
            <person name="Hiltunen Thoren M."/>
            <person name="Johannesson H."/>
        </authorList>
    </citation>
    <scope>NUCLEOTIDE SEQUENCE</scope>
    <source>
        <strain evidence="1">CBS 731.68</strain>
    </source>
</reference>
<name>A0AAN6Z462_9PEZI</name>
<proteinExistence type="predicted"/>
<reference evidence="1" key="2">
    <citation type="submission" date="2023-05" db="EMBL/GenBank/DDBJ databases">
        <authorList>
            <consortium name="Lawrence Berkeley National Laboratory"/>
            <person name="Steindorff A."/>
            <person name="Hensen N."/>
            <person name="Bonometti L."/>
            <person name="Westerberg I."/>
            <person name="Brannstrom I.O."/>
            <person name="Guillou S."/>
            <person name="Cros-Aarteil S."/>
            <person name="Calhoun S."/>
            <person name="Haridas S."/>
            <person name="Kuo A."/>
            <person name="Mondo S."/>
            <person name="Pangilinan J."/>
            <person name="Riley R."/>
            <person name="Labutti K."/>
            <person name="Andreopoulos B."/>
            <person name="Lipzen A."/>
            <person name="Chen C."/>
            <person name="Yanf M."/>
            <person name="Daum C."/>
            <person name="Ng V."/>
            <person name="Clum A."/>
            <person name="Ohm R."/>
            <person name="Martin F."/>
            <person name="Silar P."/>
            <person name="Natvig D."/>
            <person name="Lalanne C."/>
            <person name="Gautier V."/>
            <person name="Ament-Velasquez S.L."/>
            <person name="Kruys A."/>
            <person name="Hutchinson M.I."/>
            <person name="Powell A.J."/>
            <person name="Barry K."/>
            <person name="Miller A.N."/>
            <person name="Grigoriev I.V."/>
            <person name="Debuchy R."/>
            <person name="Gladieux P."/>
            <person name="Thoren M.H."/>
            <person name="Johannesson H."/>
        </authorList>
    </citation>
    <scope>NUCLEOTIDE SEQUENCE</scope>
    <source>
        <strain evidence="1">CBS 731.68</strain>
    </source>
</reference>
<sequence>MGVDGLNVAAIQEYLMYRLKFLRERKTTAIGDLLGLLVLGLCIAQCHAVGPSMQELLSRLCHGLTWMLTAILRVCQLSGGLGTLETRICSWEDQPSVVEYGKVLGSLLVVTRQVMVEGLEGFCFE</sequence>
<accession>A0AAN6Z462</accession>
<gene>
    <name evidence="1" type="ORF">N657DRAFT_343018</name>
</gene>
<dbReference type="EMBL" id="MU853226">
    <property type="protein sequence ID" value="KAK4124970.1"/>
    <property type="molecule type" value="Genomic_DNA"/>
</dbReference>
<dbReference type="GeneID" id="87823680"/>
<dbReference type="RefSeq" id="XP_062648741.1">
    <property type="nucleotide sequence ID" value="XM_062786910.1"/>
</dbReference>
<keyword evidence="2" id="KW-1185">Reference proteome</keyword>
<dbReference type="Proteomes" id="UP001302602">
    <property type="component" value="Unassembled WGS sequence"/>
</dbReference>
<protein>
    <submittedName>
        <fullName evidence="1">Uncharacterized protein</fullName>
    </submittedName>
</protein>
<evidence type="ECO:0000313" key="1">
    <source>
        <dbReference type="EMBL" id="KAK4124970.1"/>
    </source>
</evidence>
<organism evidence="1 2">
    <name type="scientific">Parathielavia appendiculata</name>
    <dbReference type="NCBI Taxonomy" id="2587402"/>
    <lineage>
        <taxon>Eukaryota</taxon>
        <taxon>Fungi</taxon>
        <taxon>Dikarya</taxon>
        <taxon>Ascomycota</taxon>
        <taxon>Pezizomycotina</taxon>
        <taxon>Sordariomycetes</taxon>
        <taxon>Sordariomycetidae</taxon>
        <taxon>Sordariales</taxon>
        <taxon>Chaetomiaceae</taxon>
        <taxon>Parathielavia</taxon>
    </lineage>
</organism>
<evidence type="ECO:0000313" key="2">
    <source>
        <dbReference type="Proteomes" id="UP001302602"/>
    </source>
</evidence>